<keyword evidence="10" id="KW-1185">Reference proteome</keyword>
<feature type="domain" description="Type II secretion system protein GspF" evidence="8">
    <location>
        <begin position="22"/>
        <end position="142"/>
    </location>
</feature>
<evidence type="ECO:0000313" key="9">
    <source>
        <dbReference type="EMBL" id="MBM7620152.1"/>
    </source>
</evidence>
<dbReference type="PANTHER" id="PTHR30012">
    <property type="entry name" value="GENERAL SECRETION PATHWAY PROTEIN"/>
    <property type="match status" value="1"/>
</dbReference>
<evidence type="ECO:0000256" key="6">
    <source>
        <dbReference type="ARBA" id="ARBA00023136"/>
    </source>
</evidence>
<evidence type="ECO:0000313" key="10">
    <source>
        <dbReference type="Proteomes" id="UP000737402"/>
    </source>
</evidence>
<dbReference type="InterPro" id="IPR047692">
    <property type="entry name" value="T4P_ComGB"/>
</dbReference>
<dbReference type="Proteomes" id="UP000737402">
    <property type="component" value="Unassembled WGS sequence"/>
</dbReference>
<reference evidence="9 10" key="1">
    <citation type="submission" date="2021-01" db="EMBL/GenBank/DDBJ databases">
        <title>Genomic Encyclopedia of Type Strains, Phase IV (KMG-IV): sequencing the most valuable type-strain genomes for metagenomic binning, comparative biology and taxonomic classification.</title>
        <authorList>
            <person name="Goeker M."/>
        </authorList>
    </citation>
    <scope>NUCLEOTIDE SEQUENCE [LARGE SCALE GENOMIC DNA]</scope>
    <source>
        <strain evidence="9 10">DSM 25879</strain>
    </source>
</reference>
<sequence length="351" mass="40754">MRDGSLMEWRNKGWNLKEQEEFLLRIGDLYVNGYALLEAIELMCIHYEGDKKADLKLAINELKNGYGIHKVLEMLQFHQDVLSLLFFSQRHGNLGEAFRSAGQMLKRKRYYKQKLHTLIRYPIFLMVMVMLMLFFVQTVLLPQFTLLFQQMNISINKSIQLFFTITSKLPLLLLFLGFLAAVLLILIKTYANSVHPIKKISWIMKIPILRTFLTLHYSHYFSQQLSSLLASGMTINDAIGVFEQQTYNLYFKYRATEYRERLLEGEKLEKVAGTEMVFDKGLAPTILHGQKNGRLPRELEDFSGLLLDKLQRKMESALGKIQPCLFLAIGLFVLVLYLCIFIPMFQLLGGL</sequence>
<dbReference type="Gene3D" id="1.20.81.30">
    <property type="entry name" value="Type II secretion system (T2SS), domain F"/>
    <property type="match status" value="2"/>
</dbReference>
<organism evidence="9 10">
    <name type="scientific">Sutcliffiella tianshenii</name>
    <dbReference type="NCBI Taxonomy" id="1463404"/>
    <lineage>
        <taxon>Bacteria</taxon>
        <taxon>Bacillati</taxon>
        <taxon>Bacillota</taxon>
        <taxon>Bacilli</taxon>
        <taxon>Bacillales</taxon>
        <taxon>Bacillaceae</taxon>
        <taxon>Sutcliffiella</taxon>
    </lineage>
</organism>
<keyword evidence="3" id="KW-1003">Cell membrane</keyword>
<dbReference type="InterPro" id="IPR018076">
    <property type="entry name" value="T2SS_GspF_dom"/>
</dbReference>
<dbReference type="InterPro" id="IPR042094">
    <property type="entry name" value="T2SS_GspF_sf"/>
</dbReference>
<dbReference type="PRINTS" id="PR00812">
    <property type="entry name" value="BCTERIALGSPF"/>
</dbReference>
<comment type="similarity">
    <text evidence="2">Belongs to the GSP F family.</text>
</comment>
<protein>
    <submittedName>
        <fullName evidence="9">Competence protein ComGB</fullName>
    </submittedName>
</protein>
<evidence type="ECO:0000256" key="3">
    <source>
        <dbReference type="ARBA" id="ARBA00022475"/>
    </source>
</evidence>
<evidence type="ECO:0000256" key="2">
    <source>
        <dbReference type="ARBA" id="ARBA00005745"/>
    </source>
</evidence>
<keyword evidence="4 7" id="KW-0812">Transmembrane</keyword>
<dbReference type="PANTHER" id="PTHR30012:SF0">
    <property type="entry name" value="TYPE II SECRETION SYSTEM PROTEIN F-RELATED"/>
    <property type="match status" value="1"/>
</dbReference>
<evidence type="ECO:0000256" key="1">
    <source>
        <dbReference type="ARBA" id="ARBA00004651"/>
    </source>
</evidence>
<proteinExistence type="inferred from homology"/>
<keyword evidence="6 7" id="KW-0472">Membrane</keyword>
<feature type="transmembrane region" description="Helical" evidence="7">
    <location>
        <begin position="118"/>
        <end position="141"/>
    </location>
</feature>
<evidence type="ECO:0000256" key="7">
    <source>
        <dbReference type="SAM" id="Phobius"/>
    </source>
</evidence>
<dbReference type="EMBL" id="JAFBED010000004">
    <property type="protein sequence ID" value="MBM7620152.1"/>
    <property type="molecule type" value="Genomic_DNA"/>
</dbReference>
<name>A0ABS2NZS7_9BACI</name>
<evidence type="ECO:0000256" key="4">
    <source>
        <dbReference type="ARBA" id="ARBA00022692"/>
    </source>
</evidence>
<accession>A0ABS2NZS7</accession>
<gene>
    <name evidence="9" type="ORF">JOC95_002005</name>
</gene>
<feature type="transmembrane region" description="Helical" evidence="7">
    <location>
        <begin position="324"/>
        <end position="345"/>
    </location>
</feature>
<evidence type="ECO:0000256" key="5">
    <source>
        <dbReference type="ARBA" id="ARBA00022989"/>
    </source>
</evidence>
<dbReference type="InterPro" id="IPR003004">
    <property type="entry name" value="GspF/PilC"/>
</dbReference>
<feature type="domain" description="Type II secretion system protein GspF" evidence="8">
    <location>
        <begin position="221"/>
        <end position="343"/>
    </location>
</feature>
<dbReference type="NCBIfam" id="NF041012">
    <property type="entry name" value="T4P_ComGB"/>
    <property type="match status" value="1"/>
</dbReference>
<comment type="subcellular location">
    <subcellularLocation>
        <location evidence="1">Cell membrane</location>
        <topology evidence="1">Multi-pass membrane protein</topology>
    </subcellularLocation>
</comment>
<keyword evidence="5 7" id="KW-1133">Transmembrane helix</keyword>
<evidence type="ECO:0000259" key="8">
    <source>
        <dbReference type="Pfam" id="PF00482"/>
    </source>
</evidence>
<feature type="transmembrane region" description="Helical" evidence="7">
    <location>
        <begin position="171"/>
        <end position="191"/>
    </location>
</feature>
<comment type="caution">
    <text evidence="9">The sequence shown here is derived from an EMBL/GenBank/DDBJ whole genome shotgun (WGS) entry which is preliminary data.</text>
</comment>
<dbReference type="Pfam" id="PF00482">
    <property type="entry name" value="T2SSF"/>
    <property type="match status" value="2"/>
</dbReference>